<evidence type="ECO:0000313" key="12">
    <source>
        <dbReference type="Proteomes" id="UP000011648"/>
    </source>
</evidence>
<keyword evidence="6" id="KW-0347">Helicase</keyword>
<dbReference type="Gene3D" id="2.20.28.10">
    <property type="match status" value="1"/>
</dbReference>
<keyword evidence="12" id="KW-1185">Reference proteome</keyword>
<dbReference type="Gene3D" id="3.30.1640.10">
    <property type="entry name" value="mini-chromosome maintenance (MCM) complex, chain A, domain 1"/>
    <property type="match status" value="1"/>
</dbReference>
<dbReference type="OrthoDB" id="6747at2157"/>
<keyword evidence="8 9" id="KW-0238">DNA-binding</keyword>
<dbReference type="Pfam" id="PF17855">
    <property type="entry name" value="MCM_lid"/>
    <property type="match status" value="1"/>
</dbReference>
<dbReference type="GO" id="GO:0003697">
    <property type="term" value="F:single-stranded DNA binding"/>
    <property type="evidence" value="ECO:0007669"/>
    <property type="project" value="TreeGrafter"/>
</dbReference>
<dbReference type="Proteomes" id="UP000011648">
    <property type="component" value="Unassembled WGS sequence"/>
</dbReference>
<evidence type="ECO:0000256" key="2">
    <source>
        <dbReference type="ARBA" id="ARBA00012551"/>
    </source>
</evidence>
<evidence type="ECO:0000259" key="10">
    <source>
        <dbReference type="PROSITE" id="PS50051"/>
    </source>
</evidence>
<dbReference type="EMBL" id="AOIL01000037">
    <property type="protein sequence ID" value="ELY91445.1"/>
    <property type="molecule type" value="Genomic_DNA"/>
</dbReference>
<evidence type="ECO:0000256" key="1">
    <source>
        <dbReference type="ARBA" id="ARBA00008010"/>
    </source>
</evidence>
<dbReference type="Pfam" id="PF14551">
    <property type="entry name" value="MCM_N"/>
    <property type="match status" value="1"/>
</dbReference>
<dbReference type="Pfam" id="PF17207">
    <property type="entry name" value="MCM_OB"/>
    <property type="match status" value="1"/>
</dbReference>
<dbReference type="PRINTS" id="PR01657">
    <property type="entry name" value="MCMFAMILY"/>
</dbReference>
<evidence type="ECO:0000256" key="5">
    <source>
        <dbReference type="ARBA" id="ARBA00022801"/>
    </source>
</evidence>
<dbReference type="PRINTS" id="PR01660">
    <property type="entry name" value="MCMPROTEIN4"/>
</dbReference>
<keyword evidence="4 9" id="KW-0547">Nucleotide-binding</keyword>
<dbReference type="GO" id="GO:0005524">
    <property type="term" value="F:ATP binding"/>
    <property type="evidence" value="ECO:0007669"/>
    <property type="project" value="UniProtKB-KW"/>
</dbReference>
<keyword evidence="5" id="KW-0378">Hydrolase</keyword>
<dbReference type="InterPro" id="IPR031327">
    <property type="entry name" value="MCM"/>
</dbReference>
<proteinExistence type="inferred from homology"/>
<dbReference type="Gene3D" id="2.40.50.140">
    <property type="entry name" value="Nucleic acid-binding proteins"/>
    <property type="match status" value="1"/>
</dbReference>
<dbReference type="GO" id="GO:0042555">
    <property type="term" value="C:MCM complex"/>
    <property type="evidence" value="ECO:0007669"/>
    <property type="project" value="InterPro"/>
</dbReference>
<dbReference type="STRING" id="1230458.C484_10471"/>
<dbReference type="AlphaFoldDB" id="L9ZY58"/>
<protein>
    <recommendedName>
        <fullName evidence="2">DNA helicase</fullName>
        <ecNumber evidence="2">3.6.4.12</ecNumber>
    </recommendedName>
</protein>
<dbReference type="PATRIC" id="fig|1230458.4.peg.2104"/>
<dbReference type="InterPro" id="IPR041562">
    <property type="entry name" value="MCM_lid"/>
</dbReference>
<dbReference type="SUPFAM" id="SSF52540">
    <property type="entry name" value="P-loop containing nucleoside triphosphate hydrolases"/>
    <property type="match status" value="1"/>
</dbReference>
<name>L9ZY58_9EURY</name>
<dbReference type="InterPro" id="IPR008047">
    <property type="entry name" value="MCM_4"/>
</dbReference>
<evidence type="ECO:0000256" key="8">
    <source>
        <dbReference type="ARBA" id="ARBA00023125"/>
    </source>
</evidence>
<dbReference type="GO" id="GO:0017116">
    <property type="term" value="F:single-stranded DNA helicase activity"/>
    <property type="evidence" value="ECO:0007669"/>
    <property type="project" value="TreeGrafter"/>
</dbReference>
<dbReference type="RefSeq" id="WP_006825847.1">
    <property type="nucleotide sequence ID" value="NZ_AOIL01000037.1"/>
</dbReference>
<evidence type="ECO:0000256" key="3">
    <source>
        <dbReference type="ARBA" id="ARBA00022705"/>
    </source>
</evidence>
<evidence type="ECO:0000256" key="4">
    <source>
        <dbReference type="ARBA" id="ARBA00022741"/>
    </source>
</evidence>
<reference evidence="11 12" key="1">
    <citation type="journal article" date="2014" name="PLoS Genet.">
        <title>Phylogenetically driven sequencing of extremely halophilic archaea reveals strategies for static and dynamic osmo-response.</title>
        <authorList>
            <person name="Becker E.A."/>
            <person name="Seitzer P.M."/>
            <person name="Tritt A."/>
            <person name="Larsen D."/>
            <person name="Krusor M."/>
            <person name="Yao A.I."/>
            <person name="Wu D."/>
            <person name="Madern D."/>
            <person name="Eisen J.A."/>
            <person name="Darling A.E."/>
            <person name="Facciotti M.T."/>
        </authorList>
    </citation>
    <scope>NUCLEOTIDE SEQUENCE [LARGE SCALE GENOMIC DNA]</scope>
    <source>
        <strain evidence="11 12">DSM 12281</strain>
    </source>
</reference>
<dbReference type="PANTHER" id="PTHR11630:SF66">
    <property type="entry name" value="DNA REPLICATION LICENSING FACTOR MCM4"/>
    <property type="match status" value="1"/>
</dbReference>
<dbReference type="InterPro" id="IPR027417">
    <property type="entry name" value="P-loop_NTPase"/>
</dbReference>
<sequence length="668" mass="74649">MTVQLSKEDIEDLQLFLRRYYKEDILELAQKYPNEQRSLEVDYADIYQYDPDLADDIHVQPEPFLDGFDEALRTFDVSIDVDLEKARVRIVNAEPNKRVNSLRSEDIERYISVTAQTEEITQVKPEIRVGVFKCKLCDTKNYAEKLGDTISPPNQCDGCERKAGFDFLRNESEIRDKQLINLKPLPEDSGGDTTGDLKVEAYGDLAGDVKAGDRIKVSGQLKMDVDSMQVETNPDASRDLYMRANGFEREQESFDDLETTRLDEIKELASRPDLYEALIRSFAPHILTDDYGDTLKLGTVLQLFGGVRRELPNGVTRRGDINVLLVGEPGTGKSQYLSASNEISPKGVKASGKGATAAGLTATAEQSELTGGWSLKAGALVMANNGHACIDEFDKMSDGARKSMHEALEDQEIPINKAGMNVTLPAQCSVLAAANPEYGRYDRTTPLSEQINLGPTLISRFDLIYGLTDSVNEERDKNISRHQLKTTGDDLEPEIETDLLREYVAYARQNVRPSWPDGEPEEELAEYYADLRDDSDDETMGPSIGPRMNDGLRRLSEASARARLSDEVETQDVERAMSLMNFHIGQVALDEEGNITQADGSKPVKQQKREEFAQLKPDILEVIGEDELFQDEIARAVGHPESKVGNYLETMTSEGDLIEENGKYRVND</sequence>
<keyword evidence="3" id="KW-0235">DNA replication</keyword>
<accession>L9ZY58</accession>
<gene>
    <name evidence="11" type="ORF">C484_10471</name>
</gene>
<dbReference type="InterPro" id="IPR033762">
    <property type="entry name" value="MCM_OB"/>
</dbReference>
<dbReference type="Gene3D" id="3.40.50.300">
    <property type="entry name" value="P-loop containing nucleotide triphosphate hydrolases"/>
    <property type="match status" value="1"/>
</dbReference>
<evidence type="ECO:0000256" key="9">
    <source>
        <dbReference type="RuleBase" id="RU004070"/>
    </source>
</evidence>
<keyword evidence="7 9" id="KW-0067">ATP-binding</keyword>
<dbReference type="PANTHER" id="PTHR11630">
    <property type="entry name" value="DNA REPLICATION LICENSING FACTOR MCM FAMILY MEMBER"/>
    <property type="match status" value="1"/>
</dbReference>
<evidence type="ECO:0000256" key="6">
    <source>
        <dbReference type="ARBA" id="ARBA00022806"/>
    </source>
</evidence>
<dbReference type="GO" id="GO:0006270">
    <property type="term" value="P:DNA replication initiation"/>
    <property type="evidence" value="ECO:0007669"/>
    <property type="project" value="InterPro"/>
</dbReference>
<dbReference type="FunFam" id="3.40.50.300:FF:002469">
    <property type="entry name" value="Cell division control protein 21"/>
    <property type="match status" value="1"/>
</dbReference>
<dbReference type="InterPro" id="IPR001208">
    <property type="entry name" value="MCM_dom"/>
</dbReference>
<dbReference type="GO" id="GO:0016787">
    <property type="term" value="F:hydrolase activity"/>
    <property type="evidence" value="ECO:0007669"/>
    <property type="project" value="UniProtKB-KW"/>
</dbReference>
<dbReference type="EC" id="3.6.4.12" evidence="2"/>
<evidence type="ECO:0000313" key="11">
    <source>
        <dbReference type="EMBL" id="ELY91445.1"/>
    </source>
</evidence>
<dbReference type="InterPro" id="IPR012340">
    <property type="entry name" value="NA-bd_OB-fold"/>
</dbReference>
<organism evidence="11 12">
    <name type="scientific">Natrialba taiwanensis DSM 12281</name>
    <dbReference type="NCBI Taxonomy" id="1230458"/>
    <lineage>
        <taxon>Archaea</taxon>
        <taxon>Methanobacteriati</taxon>
        <taxon>Methanobacteriota</taxon>
        <taxon>Stenosarchaea group</taxon>
        <taxon>Halobacteria</taxon>
        <taxon>Halobacteriales</taxon>
        <taxon>Natrialbaceae</taxon>
        <taxon>Natrialba</taxon>
    </lineage>
</organism>
<feature type="domain" description="MCM C-terminal AAA(+) ATPase" evidence="10">
    <location>
        <begin position="274"/>
        <end position="483"/>
    </location>
</feature>
<dbReference type="PROSITE" id="PS50051">
    <property type="entry name" value="MCM_2"/>
    <property type="match status" value="1"/>
</dbReference>
<comment type="similarity">
    <text evidence="1 9">Belongs to the MCM family.</text>
</comment>
<dbReference type="Pfam" id="PF00493">
    <property type="entry name" value="MCM"/>
    <property type="match status" value="1"/>
</dbReference>
<dbReference type="InterPro" id="IPR027925">
    <property type="entry name" value="MCM_N"/>
</dbReference>
<comment type="caution">
    <text evidence="11">The sequence shown here is derived from an EMBL/GenBank/DDBJ whole genome shotgun (WGS) entry which is preliminary data.</text>
</comment>
<dbReference type="SUPFAM" id="SSF50249">
    <property type="entry name" value="Nucleic acid-binding proteins"/>
    <property type="match status" value="1"/>
</dbReference>
<evidence type="ECO:0000256" key="7">
    <source>
        <dbReference type="ARBA" id="ARBA00022840"/>
    </source>
</evidence>
<dbReference type="SMART" id="SM00350">
    <property type="entry name" value="MCM"/>
    <property type="match status" value="1"/>
</dbReference>